<gene>
    <name evidence="1" type="ORF">TNCV_1636191</name>
</gene>
<evidence type="ECO:0000313" key="1">
    <source>
        <dbReference type="EMBL" id="GFX94757.1"/>
    </source>
</evidence>
<reference evidence="1" key="1">
    <citation type="submission" date="2020-08" db="EMBL/GenBank/DDBJ databases">
        <title>Multicomponent nature underlies the extraordinary mechanical properties of spider dragline silk.</title>
        <authorList>
            <person name="Kono N."/>
            <person name="Nakamura H."/>
            <person name="Mori M."/>
            <person name="Yoshida Y."/>
            <person name="Ohtoshi R."/>
            <person name="Malay A.D."/>
            <person name="Moran D.A.P."/>
            <person name="Tomita M."/>
            <person name="Numata K."/>
            <person name="Arakawa K."/>
        </authorList>
    </citation>
    <scope>NUCLEOTIDE SEQUENCE</scope>
</reference>
<keyword evidence="2" id="KW-1185">Reference proteome</keyword>
<organism evidence="1 2">
    <name type="scientific">Trichonephila clavipes</name>
    <name type="common">Golden silk orbweaver</name>
    <name type="synonym">Nephila clavipes</name>
    <dbReference type="NCBI Taxonomy" id="2585209"/>
    <lineage>
        <taxon>Eukaryota</taxon>
        <taxon>Metazoa</taxon>
        <taxon>Ecdysozoa</taxon>
        <taxon>Arthropoda</taxon>
        <taxon>Chelicerata</taxon>
        <taxon>Arachnida</taxon>
        <taxon>Araneae</taxon>
        <taxon>Araneomorphae</taxon>
        <taxon>Entelegynae</taxon>
        <taxon>Araneoidea</taxon>
        <taxon>Nephilidae</taxon>
        <taxon>Trichonephila</taxon>
    </lineage>
</organism>
<dbReference type="Proteomes" id="UP000887159">
    <property type="component" value="Unassembled WGS sequence"/>
</dbReference>
<dbReference type="EMBL" id="BMAU01021180">
    <property type="protein sequence ID" value="GFX94757.1"/>
    <property type="molecule type" value="Genomic_DNA"/>
</dbReference>
<protein>
    <submittedName>
        <fullName evidence="1">Uncharacterized protein</fullName>
    </submittedName>
</protein>
<accession>A0A8X6V4I1</accession>
<comment type="caution">
    <text evidence="1">The sequence shown here is derived from an EMBL/GenBank/DDBJ whole genome shotgun (WGS) entry which is preliminary data.</text>
</comment>
<name>A0A8X6V4I1_TRICX</name>
<proteinExistence type="predicted"/>
<sequence>MLSNAHGVAQKFCPKTRVTTSKSLRTPALEQYRRYNYLVVKVTDSWLSSHEFEPSTAKNLPCRGRRFTLNLPIKGSPVGVMGQLGEGVTVQVSFYSLDHGSKL</sequence>
<dbReference type="AlphaFoldDB" id="A0A8X6V4I1"/>
<evidence type="ECO:0000313" key="2">
    <source>
        <dbReference type="Proteomes" id="UP000887159"/>
    </source>
</evidence>